<dbReference type="InterPro" id="IPR038978">
    <property type="entry name" value="MJ0935"/>
</dbReference>
<dbReference type="SMART" id="SM01415">
    <property type="entry name" value="DUF106"/>
    <property type="match status" value="1"/>
</dbReference>
<dbReference type="Pfam" id="PF01956">
    <property type="entry name" value="EMC3_TMCO1"/>
    <property type="match status" value="1"/>
</dbReference>
<evidence type="ECO:0000256" key="2">
    <source>
        <dbReference type="ARBA" id="ARBA00022692"/>
    </source>
</evidence>
<dbReference type="GO" id="GO:0016020">
    <property type="term" value="C:membrane"/>
    <property type="evidence" value="ECO:0007669"/>
    <property type="project" value="UniProtKB-SubCell"/>
</dbReference>
<dbReference type="PANTHER" id="PTHR42198">
    <property type="entry name" value="INTEGRAL MEMBRANE PROTEIN"/>
    <property type="match status" value="1"/>
</dbReference>
<evidence type="ECO:0000256" key="3">
    <source>
        <dbReference type="ARBA" id="ARBA00022989"/>
    </source>
</evidence>
<dbReference type="AlphaFoldDB" id="A0A238V852"/>
<dbReference type="EMBL" id="FZNQ01000002">
    <property type="protein sequence ID" value="SNR30595.1"/>
    <property type="molecule type" value="Genomic_DNA"/>
</dbReference>
<protein>
    <submittedName>
        <fullName evidence="6">Uncharacterized membrane protein, DUF106 family</fullName>
    </submittedName>
</protein>
<organism evidence="6 7">
    <name type="scientific">Halorubrum vacuolatum</name>
    <name type="common">Natronobacterium vacuolatum</name>
    <dbReference type="NCBI Taxonomy" id="63740"/>
    <lineage>
        <taxon>Archaea</taxon>
        <taxon>Methanobacteriati</taxon>
        <taxon>Methanobacteriota</taxon>
        <taxon>Stenosarchaea group</taxon>
        <taxon>Halobacteria</taxon>
        <taxon>Halobacteriales</taxon>
        <taxon>Haloferacaceae</taxon>
        <taxon>Halorubrum</taxon>
    </lineage>
</organism>
<sequence>MSKVERRVRSLVREDRELRGAIEVVLDAAENGEGVDDEVRWIDVRDEITSGQWGRLIEKEILVDGESGFALADREGIEDGLDVEDDLTQGSDFEAPETTTWTTWDKLAALSTVGFFVGYAFEPVRAVIAGAIDLVFGPLMALVPFYVVIMVVALATGLYSTLLRAGLMDMEKMSVYQDRMKDIQERRKKAKERDDDEAMEAIQEEQMEAMGDQLGMFKEQFRPMVWIMFLTIPAFLWMFWVVGYRGTEAQYSLETLVIPFAGTVEWTTGVIGPIQVWIVWYFLCSMAFTQIVQKSLNIQMTASSS</sequence>
<feature type="transmembrane region" description="Helical" evidence="5">
    <location>
        <begin position="224"/>
        <end position="243"/>
    </location>
</feature>
<reference evidence="6 7" key="1">
    <citation type="submission" date="2017-06" db="EMBL/GenBank/DDBJ databases">
        <authorList>
            <person name="Kim H.J."/>
            <person name="Triplett B.A."/>
        </authorList>
    </citation>
    <scope>NUCLEOTIDE SEQUENCE [LARGE SCALE GENOMIC DNA]</scope>
    <source>
        <strain evidence="6 7">DSM 8800</strain>
    </source>
</reference>
<evidence type="ECO:0000313" key="6">
    <source>
        <dbReference type="EMBL" id="SNR30595.1"/>
    </source>
</evidence>
<name>A0A238V852_HALVU</name>
<evidence type="ECO:0000313" key="7">
    <source>
        <dbReference type="Proteomes" id="UP000198397"/>
    </source>
</evidence>
<dbReference type="RefSeq" id="WP_089383540.1">
    <property type="nucleotide sequence ID" value="NZ_FZNQ01000002.1"/>
</dbReference>
<keyword evidence="2 5" id="KW-0812">Transmembrane</keyword>
<dbReference type="Proteomes" id="UP000198397">
    <property type="component" value="Unassembled WGS sequence"/>
</dbReference>
<proteinExistence type="predicted"/>
<dbReference type="InterPro" id="IPR002809">
    <property type="entry name" value="EMC3/TMCO1"/>
</dbReference>
<dbReference type="OrthoDB" id="84619at2157"/>
<dbReference type="PANTHER" id="PTHR42198:SF1">
    <property type="entry name" value="INTEGRAL MEMBRANE PROTEIN"/>
    <property type="match status" value="1"/>
</dbReference>
<evidence type="ECO:0000256" key="4">
    <source>
        <dbReference type="ARBA" id="ARBA00023136"/>
    </source>
</evidence>
<accession>A0A238V852</accession>
<feature type="transmembrane region" description="Helical" evidence="5">
    <location>
        <begin position="107"/>
        <end position="132"/>
    </location>
</feature>
<keyword evidence="7" id="KW-1185">Reference proteome</keyword>
<feature type="transmembrane region" description="Helical" evidence="5">
    <location>
        <begin position="144"/>
        <end position="163"/>
    </location>
</feature>
<keyword evidence="3 5" id="KW-1133">Transmembrane helix</keyword>
<comment type="subcellular location">
    <subcellularLocation>
        <location evidence="1">Membrane</location>
        <topology evidence="1">Multi-pass membrane protein</topology>
    </subcellularLocation>
</comment>
<evidence type="ECO:0000256" key="1">
    <source>
        <dbReference type="ARBA" id="ARBA00004141"/>
    </source>
</evidence>
<evidence type="ECO:0000256" key="5">
    <source>
        <dbReference type="SAM" id="Phobius"/>
    </source>
</evidence>
<gene>
    <name evidence="6" type="ORF">SAMN06264855_10282</name>
</gene>
<keyword evidence="4 5" id="KW-0472">Membrane</keyword>